<sequence length="203" mass="22355">MAKKLKKLNTIINEFENVVTAARALAAVQRRAGPRPRGAPSQNEIHADEIVGSRKYFHVVVLDLTEPSIEQYIYVQTGNGAGLTSDIQLKPANKTVGPAASTKIEIFRNYLNKTCPALSKGTRIPAPRVPELMSVPVTTPSRDGGILLPYPSHLKTPIPQYTFDVSSFLLPPKLNLMVSEKKKAWLHLLSAKASNLRVQKTTY</sequence>
<comment type="caution">
    <text evidence="1">The sequence shown here is derived from an EMBL/GenBank/DDBJ whole genome shotgun (WGS) entry which is preliminary data.</text>
</comment>
<proteinExistence type="predicted"/>
<protein>
    <submittedName>
        <fullName evidence="1">Uncharacterized protein</fullName>
    </submittedName>
</protein>
<dbReference type="AlphaFoldDB" id="A0A4C1WSR4"/>
<keyword evidence="2" id="KW-1185">Reference proteome</keyword>
<evidence type="ECO:0000313" key="1">
    <source>
        <dbReference type="EMBL" id="GBP54013.1"/>
    </source>
</evidence>
<gene>
    <name evidence="1" type="ORF">EVAR_36896_1</name>
</gene>
<dbReference type="Proteomes" id="UP000299102">
    <property type="component" value="Unassembled WGS sequence"/>
</dbReference>
<evidence type="ECO:0000313" key="2">
    <source>
        <dbReference type="Proteomes" id="UP000299102"/>
    </source>
</evidence>
<dbReference type="EMBL" id="BGZK01000637">
    <property type="protein sequence ID" value="GBP54013.1"/>
    <property type="molecule type" value="Genomic_DNA"/>
</dbReference>
<name>A0A4C1WSR4_EUMVA</name>
<accession>A0A4C1WSR4</accession>
<reference evidence="1 2" key="1">
    <citation type="journal article" date="2019" name="Commun. Biol.">
        <title>The bagworm genome reveals a unique fibroin gene that provides high tensile strength.</title>
        <authorList>
            <person name="Kono N."/>
            <person name="Nakamura H."/>
            <person name="Ohtoshi R."/>
            <person name="Tomita M."/>
            <person name="Numata K."/>
            <person name="Arakawa K."/>
        </authorList>
    </citation>
    <scope>NUCLEOTIDE SEQUENCE [LARGE SCALE GENOMIC DNA]</scope>
</reference>
<organism evidence="1 2">
    <name type="scientific">Eumeta variegata</name>
    <name type="common">Bagworm moth</name>
    <name type="synonym">Eumeta japonica</name>
    <dbReference type="NCBI Taxonomy" id="151549"/>
    <lineage>
        <taxon>Eukaryota</taxon>
        <taxon>Metazoa</taxon>
        <taxon>Ecdysozoa</taxon>
        <taxon>Arthropoda</taxon>
        <taxon>Hexapoda</taxon>
        <taxon>Insecta</taxon>
        <taxon>Pterygota</taxon>
        <taxon>Neoptera</taxon>
        <taxon>Endopterygota</taxon>
        <taxon>Lepidoptera</taxon>
        <taxon>Glossata</taxon>
        <taxon>Ditrysia</taxon>
        <taxon>Tineoidea</taxon>
        <taxon>Psychidae</taxon>
        <taxon>Oiketicinae</taxon>
        <taxon>Eumeta</taxon>
    </lineage>
</organism>